<evidence type="ECO:0000313" key="2">
    <source>
        <dbReference type="EMBL" id="OUP52566.1"/>
    </source>
</evidence>
<sequence length="126" mass="12546">MVTLIGAALAAAVLALVLKKDSPALALMVAVAGVLVLMTGLIEPAGQLIHAAKSLLSELDGSETIYVPIIKAVGIAAAVRIAGAVCQDAGQAALAAQLELAGTAAAIVVCLPLLTEVLELVNRMIA</sequence>
<dbReference type="EMBL" id="NFKK01000009">
    <property type="protein sequence ID" value="OUP52566.1"/>
    <property type="molecule type" value="Genomic_DNA"/>
</dbReference>
<reference evidence="3" key="1">
    <citation type="submission" date="2017-04" db="EMBL/GenBank/DDBJ databases">
        <title>Function of individual gut microbiota members based on whole genome sequencing of pure cultures obtained from chicken caecum.</title>
        <authorList>
            <person name="Medvecky M."/>
            <person name="Cejkova D."/>
            <person name="Polansky O."/>
            <person name="Karasova D."/>
            <person name="Kubasova T."/>
            <person name="Cizek A."/>
            <person name="Rychlik I."/>
        </authorList>
    </citation>
    <scope>NUCLEOTIDE SEQUENCE [LARGE SCALE GENOMIC DNA]</scope>
    <source>
        <strain evidence="3">An180</strain>
    </source>
</reference>
<feature type="transmembrane region" description="Helical" evidence="1">
    <location>
        <begin position="25"/>
        <end position="42"/>
    </location>
</feature>
<name>A0A1Y4L766_9FIRM</name>
<keyword evidence="1" id="KW-1133">Transmembrane helix</keyword>
<accession>A0A1Y4L766</accession>
<proteinExistence type="predicted"/>
<dbReference type="Proteomes" id="UP000195897">
    <property type="component" value="Unassembled WGS sequence"/>
</dbReference>
<dbReference type="AlphaFoldDB" id="A0A1Y4L766"/>
<comment type="caution">
    <text evidence="2">The sequence shown here is derived from an EMBL/GenBank/DDBJ whole genome shotgun (WGS) entry which is preliminary data.</text>
</comment>
<keyword evidence="1" id="KW-0472">Membrane</keyword>
<dbReference type="Pfam" id="PF06686">
    <property type="entry name" value="SpoIIIAC"/>
    <property type="match status" value="2"/>
</dbReference>
<gene>
    <name evidence="2" type="ORF">B5F17_08770</name>
</gene>
<evidence type="ECO:0000313" key="3">
    <source>
        <dbReference type="Proteomes" id="UP000195897"/>
    </source>
</evidence>
<keyword evidence="1" id="KW-0812">Transmembrane</keyword>
<organism evidence="2 3">
    <name type="scientific">Butyricicoccus pullicaecorum</name>
    <dbReference type="NCBI Taxonomy" id="501571"/>
    <lineage>
        <taxon>Bacteria</taxon>
        <taxon>Bacillati</taxon>
        <taxon>Bacillota</taxon>
        <taxon>Clostridia</taxon>
        <taxon>Eubacteriales</taxon>
        <taxon>Butyricicoccaceae</taxon>
        <taxon>Butyricicoccus</taxon>
    </lineage>
</organism>
<protein>
    <recommendedName>
        <fullName evidence="4">Stage III sporulation protein AD</fullName>
    </recommendedName>
</protein>
<dbReference type="InterPro" id="IPR025664">
    <property type="entry name" value="Spore_III_AC/AD"/>
</dbReference>
<evidence type="ECO:0000256" key="1">
    <source>
        <dbReference type="SAM" id="Phobius"/>
    </source>
</evidence>
<evidence type="ECO:0008006" key="4">
    <source>
        <dbReference type="Google" id="ProtNLM"/>
    </source>
</evidence>